<dbReference type="SUPFAM" id="SSF54675">
    <property type="entry name" value="Nicotinate/Quinolinate PRTase N-terminal domain-like"/>
    <property type="match status" value="1"/>
</dbReference>
<organism evidence="13 14">
    <name type="scientific">Methanoregula boonei (strain DSM 21154 / JCM 14090 / 6A8)</name>
    <dbReference type="NCBI Taxonomy" id="456442"/>
    <lineage>
        <taxon>Archaea</taxon>
        <taxon>Methanobacteriati</taxon>
        <taxon>Methanobacteriota</taxon>
        <taxon>Stenosarchaea group</taxon>
        <taxon>Methanomicrobia</taxon>
        <taxon>Methanomicrobiales</taxon>
        <taxon>Methanoregulaceae</taxon>
        <taxon>Methanoregula</taxon>
    </lineage>
</organism>
<dbReference type="Pfam" id="PF02749">
    <property type="entry name" value="QRPTase_N"/>
    <property type="match status" value="1"/>
</dbReference>
<dbReference type="AlphaFoldDB" id="A7I5K6"/>
<evidence type="ECO:0000256" key="2">
    <source>
        <dbReference type="ARBA" id="ARBA00004893"/>
    </source>
</evidence>
<comment type="function">
    <text evidence="1 9">Involved in the catabolism of quinolinic acid (QA).</text>
</comment>
<evidence type="ECO:0000256" key="9">
    <source>
        <dbReference type="PIRNR" id="PIRNR006250"/>
    </source>
</evidence>
<feature type="binding site" evidence="10">
    <location>
        <position position="209"/>
    </location>
    <ligand>
        <name>substrate</name>
    </ligand>
</feature>
<evidence type="ECO:0000256" key="7">
    <source>
        <dbReference type="ARBA" id="ARBA00022679"/>
    </source>
</evidence>
<gene>
    <name evidence="13" type="ordered locus">Mboo_0499</name>
</gene>
<feature type="binding site" evidence="10">
    <location>
        <begin position="126"/>
        <end position="128"/>
    </location>
    <ligand>
        <name>substrate</name>
    </ligand>
</feature>
<dbReference type="Proteomes" id="UP000002408">
    <property type="component" value="Chromosome"/>
</dbReference>
<evidence type="ECO:0000256" key="5">
    <source>
        <dbReference type="ARBA" id="ARBA00022642"/>
    </source>
</evidence>
<comment type="pathway">
    <text evidence="2 9">Cofactor biosynthesis; NAD(+) biosynthesis; nicotinate D-ribonucleotide from quinolinate: step 1/1.</text>
</comment>
<feature type="domain" description="Quinolinate phosphoribosyl transferase N-terminal" evidence="12">
    <location>
        <begin position="19"/>
        <end position="101"/>
    </location>
</feature>
<comment type="similarity">
    <text evidence="3 9">Belongs to the NadC/ModD family.</text>
</comment>
<dbReference type="STRING" id="456442.Mboo_0499"/>
<dbReference type="InterPro" id="IPR036068">
    <property type="entry name" value="Nicotinate_pribotase-like_C"/>
</dbReference>
<keyword evidence="5 9" id="KW-0662">Pyridine nucleotide biosynthesis</keyword>
<dbReference type="RefSeq" id="WP_012106036.1">
    <property type="nucleotide sequence ID" value="NC_009712.1"/>
</dbReference>
<dbReference type="InterPro" id="IPR004393">
    <property type="entry name" value="NadC"/>
</dbReference>
<dbReference type="GO" id="GO:0005737">
    <property type="term" value="C:cytoplasm"/>
    <property type="evidence" value="ECO:0007669"/>
    <property type="project" value="TreeGrafter"/>
</dbReference>
<feature type="binding site" evidence="10">
    <location>
        <begin position="258"/>
        <end position="260"/>
    </location>
    <ligand>
        <name>substrate</name>
    </ligand>
</feature>
<keyword evidence="14" id="KW-1185">Reference proteome</keyword>
<dbReference type="FunFam" id="3.90.1170.20:FF:000001">
    <property type="entry name" value="Nicotinate-nucleotide diphosphorylase (Carboxylating)"/>
    <property type="match status" value="1"/>
</dbReference>
<dbReference type="HOGENOM" id="CLU_039622_2_0_2"/>
<dbReference type="GO" id="GO:0004514">
    <property type="term" value="F:nicotinate-nucleotide diphosphorylase (carboxylating) activity"/>
    <property type="evidence" value="ECO:0007669"/>
    <property type="project" value="UniProtKB-EC"/>
</dbReference>
<feature type="binding site" evidence="10">
    <location>
        <position position="91"/>
    </location>
    <ligand>
        <name>substrate</name>
    </ligand>
</feature>
<dbReference type="EC" id="2.4.2.19" evidence="9"/>
<dbReference type="OrthoDB" id="115072at2157"/>
<feature type="binding site" evidence="10">
    <location>
        <position position="160"/>
    </location>
    <ligand>
        <name>substrate</name>
    </ligand>
</feature>
<evidence type="ECO:0000313" key="13">
    <source>
        <dbReference type="EMBL" id="ABS55017.1"/>
    </source>
</evidence>
<dbReference type="PANTHER" id="PTHR32179:SF3">
    <property type="entry name" value="NICOTINATE-NUCLEOTIDE PYROPHOSPHORYLASE [CARBOXYLATING]"/>
    <property type="match status" value="1"/>
</dbReference>
<dbReference type="GO" id="GO:0009435">
    <property type="term" value="P:NAD+ biosynthetic process"/>
    <property type="evidence" value="ECO:0007669"/>
    <property type="project" value="UniProtKB-UniPathway"/>
</dbReference>
<dbReference type="NCBIfam" id="TIGR00078">
    <property type="entry name" value="nadC"/>
    <property type="match status" value="1"/>
</dbReference>
<dbReference type="FunFam" id="3.20.20.70:FF:000030">
    <property type="entry name" value="Nicotinate-nucleotide pyrophosphorylase, carboxylating"/>
    <property type="match status" value="1"/>
</dbReference>
<dbReference type="Pfam" id="PF01729">
    <property type="entry name" value="QRPTase_C"/>
    <property type="match status" value="1"/>
</dbReference>
<comment type="catalytic activity">
    <reaction evidence="8 9">
        <text>nicotinate beta-D-ribonucleotide + CO2 + diphosphate = quinolinate + 5-phospho-alpha-D-ribose 1-diphosphate + 2 H(+)</text>
        <dbReference type="Rhea" id="RHEA:12733"/>
        <dbReference type="ChEBI" id="CHEBI:15378"/>
        <dbReference type="ChEBI" id="CHEBI:16526"/>
        <dbReference type="ChEBI" id="CHEBI:29959"/>
        <dbReference type="ChEBI" id="CHEBI:33019"/>
        <dbReference type="ChEBI" id="CHEBI:57502"/>
        <dbReference type="ChEBI" id="CHEBI:58017"/>
        <dbReference type="EC" id="2.4.2.19"/>
    </reaction>
</comment>
<proteinExistence type="inferred from homology"/>
<dbReference type="KEGG" id="mbn:Mboo_0499"/>
<dbReference type="CDD" id="cd01568">
    <property type="entry name" value="QPRTase_NadC"/>
    <property type="match status" value="1"/>
</dbReference>
<dbReference type="InterPro" id="IPR027277">
    <property type="entry name" value="NadC/ModD"/>
</dbReference>
<dbReference type="InterPro" id="IPR037128">
    <property type="entry name" value="Quinolinate_PRibosylTase_N_sf"/>
</dbReference>
<dbReference type="PIRSF" id="PIRSF006250">
    <property type="entry name" value="NadC_ModD"/>
    <property type="match status" value="1"/>
</dbReference>
<dbReference type="InterPro" id="IPR022412">
    <property type="entry name" value="Quinolinate_PRibosylTrfase_N"/>
</dbReference>
<dbReference type="SUPFAM" id="SSF51690">
    <property type="entry name" value="Nicotinate/Quinolinate PRTase C-terminal domain-like"/>
    <property type="match status" value="1"/>
</dbReference>
<dbReference type="InterPro" id="IPR013785">
    <property type="entry name" value="Aldolase_TIM"/>
</dbReference>
<evidence type="ECO:0000256" key="1">
    <source>
        <dbReference type="ARBA" id="ARBA00003237"/>
    </source>
</evidence>
<dbReference type="PANTHER" id="PTHR32179">
    <property type="entry name" value="NICOTINATE-NUCLEOTIDE PYROPHOSPHORYLASE [CARBOXYLATING]"/>
    <property type="match status" value="1"/>
</dbReference>
<sequence>MVSLEYLLKFIDEDAPSGDVTSDAIIPEITCHAVIRAEQEGVAAGLEEAGTLFSHFGVEARPETRDGSTVKAGEVLLTLSGPAKKILLVERTALNIIGRMSGIATQTKAMADTVKAENPRCRVAGTRKTCPGLRALDKKAIVLGGGDPHRTCLSDGILIKDNHLALVSISEAIARARAASAYRKIEIETESAHDAVTAARAGADILLLDNMSPDSIRDTIGNLESVGLRDRVTIELSGGITAGTIRDYAQTGADLISLGALTHTVRNFSVTLEIRK</sequence>
<dbReference type="GeneID" id="5411798"/>
<evidence type="ECO:0000259" key="11">
    <source>
        <dbReference type="Pfam" id="PF01729"/>
    </source>
</evidence>
<evidence type="ECO:0000256" key="4">
    <source>
        <dbReference type="ARBA" id="ARBA00011218"/>
    </source>
</evidence>
<dbReference type="eggNOG" id="arCOG01482">
    <property type="taxonomic scope" value="Archaea"/>
</dbReference>
<keyword evidence="7 9" id="KW-0808">Transferase</keyword>
<protein>
    <recommendedName>
        <fullName evidence="9">Nicotinate-nucleotide pyrophosphorylase [carboxylating]</fullName>
        <ecNumber evidence="9">2.4.2.19</ecNumber>
    </recommendedName>
    <alternativeName>
        <fullName evidence="9">Quinolinate phosphoribosyltransferase [decarboxylating]</fullName>
    </alternativeName>
</protein>
<feature type="binding site" evidence="10">
    <location>
        <begin position="237"/>
        <end position="239"/>
    </location>
    <ligand>
        <name>substrate</name>
    </ligand>
</feature>
<dbReference type="Gene3D" id="3.20.20.70">
    <property type="entry name" value="Aldolase class I"/>
    <property type="match status" value="1"/>
</dbReference>
<dbReference type="GO" id="GO:0034213">
    <property type="term" value="P:quinolinate catabolic process"/>
    <property type="evidence" value="ECO:0007669"/>
    <property type="project" value="TreeGrafter"/>
</dbReference>
<comment type="subunit">
    <text evidence="4 9">Hexamer formed by 3 homodimers.</text>
</comment>
<dbReference type="EMBL" id="CP000780">
    <property type="protein sequence ID" value="ABS55017.1"/>
    <property type="molecule type" value="Genomic_DNA"/>
</dbReference>
<evidence type="ECO:0000313" key="14">
    <source>
        <dbReference type="Proteomes" id="UP000002408"/>
    </source>
</evidence>
<dbReference type="UniPathway" id="UPA00253">
    <property type="reaction ID" value="UER00331"/>
</dbReference>
<evidence type="ECO:0000256" key="6">
    <source>
        <dbReference type="ARBA" id="ARBA00022676"/>
    </source>
</evidence>
<dbReference type="Gene3D" id="3.90.1170.20">
    <property type="entry name" value="Quinolinate phosphoribosyl transferase, N-terminal domain"/>
    <property type="match status" value="1"/>
</dbReference>
<evidence type="ECO:0000256" key="3">
    <source>
        <dbReference type="ARBA" id="ARBA00009400"/>
    </source>
</evidence>
<evidence type="ECO:0000259" key="12">
    <source>
        <dbReference type="Pfam" id="PF02749"/>
    </source>
</evidence>
<evidence type="ECO:0000256" key="8">
    <source>
        <dbReference type="ARBA" id="ARBA00047445"/>
    </source>
</evidence>
<dbReference type="InterPro" id="IPR002638">
    <property type="entry name" value="Quinolinate_PRibosylTrfase_C"/>
</dbReference>
<evidence type="ECO:0000256" key="10">
    <source>
        <dbReference type="PIRSR" id="PIRSR006250-1"/>
    </source>
</evidence>
<feature type="binding site" evidence="10">
    <location>
        <position position="150"/>
    </location>
    <ligand>
        <name>substrate</name>
    </ligand>
</feature>
<name>A7I5K6_METB6</name>
<accession>A7I5K6</accession>
<reference evidence="14" key="1">
    <citation type="journal article" date="2015" name="Microbiology">
        <title>Genome of Methanoregula boonei 6A8 reveals adaptations to oligotrophic peatland environments.</title>
        <authorList>
            <person name="Braeuer S."/>
            <person name="Cadillo-Quiroz H."/>
            <person name="Kyrpides N."/>
            <person name="Woyke T."/>
            <person name="Goodwin L."/>
            <person name="Detter C."/>
            <person name="Podell S."/>
            <person name="Yavitt J.B."/>
            <person name="Zinder S.H."/>
        </authorList>
    </citation>
    <scope>NUCLEOTIDE SEQUENCE [LARGE SCALE GENOMIC DNA]</scope>
    <source>
        <strain evidence="14">DSM 21154 / JCM 14090 / 6A8</strain>
    </source>
</reference>
<feature type="binding site" evidence="10">
    <location>
        <position position="188"/>
    </location>
    <ligand>
        <name>substrate</name>
    </ligand>
</feature>
<feature type="domain" description="Quinolinate phosphoribosyl transferase C-terminal" evidence="11">
    <location>
        <begin position="103"/>
        <end position="268"/>
    </location>
</feature>
<keyword evidence="6 9" id="KW-0328">Glycosyltransferase</keyword>